<evidence type="ECO:0000256" key="16">
    <source>
        <dbReference type="ARBA" id="ARBA00048914"/>
    </source>
</evidence>
<comment type="function">
    <text evidence="2 17">Cell wall formation.</text>
</comment>
<comment type="caution">
    <text evidence="19">The sequence shown here is derived from an EMBL/GenBank/DDBJ whole genome shotgun (WGS) entry which is preliminary data.</text>
</comment>
<dbReference type="SUPFAM" id="SSF56194">
    <property type="entry name" value="Uridine diphospho-N-Acetylenolpyruvylglucosamine reductase, MurB, C-terminal domain"/>
    <property type="match status" value="1"/>
</dbReference>
<dbReference type="Gene3D" id="3.30.43.10">
    <property type="entry name" value="Uridine Diphospho-n-acetylenolpyruvylglucosamine Reductase, domain 2"/>
    <property type="match status" value="1"/>
</dbReference>
<gene>
    <name evidence="17" type="primary">murB</name>
    <name evidence="19" type="ORF">J4H85_12485</name>
</gene>
<keyword evidence="9 17" id="KW-0274">FAD</keyword>
<dbReference type="PANTHER" id="PTHR21071:SF4">
    <property type="entry name" value="UDP-N-ACETYLENOLPYRUVOYLGLUCOSAMINE REDUCTASE"/>
    <property type="match status" value="1"/>
</dbReference>
<sequence>MRVGGPADEVITAETSDDLVRHASRLWAEDEPWMLLGGGSNTVVSDDGFPGTVLLVRNTGIEVVESDATPAGRVRLRVQAGHDWDQLVEACVERGWSGIEALSGVPGRAGAAPVQNIGAYGQELSDVLHSITFLDFASDEVRRIPAAELALGYRTSAIKEGLAGVVLSIDLLLWANEDRNNPMSGPVAYGQLADALGVTVGDRVSIRELRRTVLRLRASKGMVLDADDHDTWSSGSFFTNPIVTEHFARSLPLDAPKFPVPGAEPAPAVTSLEDLAAGAPLRIPDAAPERMIKLSAAWLIERSGISRGYRLPGSGAAVSSKHTLAITNRGASSAADVAELARFIVQRVQQEFGVVLAPEPNLYGLEA</sequence>
<keyword evidence="6 17" id="KW-0963">Cytoplasm</keyword>
<feature type="active site" evidence="17">
    <location>
        <position position="359"/>
    </location>
</feature>
<keyword evidence="7 17" id="KW-0132">Cell division</keyword>
<evidence type="ECO:0000256" key="15">
    <source>
        <dbReference type="ARBA" id="ARBA00023316"/>
    </source>
</evidence>
<comment type="pathway">
    <text evidence="4 17">Cell wall biogenesis; peptidoglycan biosynthesis.</text>
</comment>
<comment type="catalytic activity">
    <reaction evidence="16 17">
        <text>UDP-N-acetyl-alpha-D-muramate + NADP(+) = UDP-N-acetyl-3-O-(1-carboxyvinyl)-alpha-D-glucosamine + NADPH + H(+)</text>
        <dbReference type="Rhea" id="RHEA:12248"/>
        <dbReference type="ChEBI" id="CHEBI:15378"/>
        <dbReference type="ChEBI" id="CHEBI:57783"/>
        <dbReference type="ChEBI" id="CHEBI:58349"/>
        <dbReference type="ChEBI" id="CHEBI:68483"/>
        <dbReference type="ChEBI" id="CHEBI:70757"/>
        <dbReference type="EC" id="1.3.1.98"/>
    </reaction>
</comment>
<evidence type="ECO:0000256" key="11">
    <source>
        <dbReference type="ARBA" id="ARBA00022960"/>
    </source>
</evidence>
<evidence type="ECO:0000256" key="8">
    <source>
        <dbReference type="ARBA" id="ARBA00022630"/>
    </source>
</evidence>
<dbReference type="GO" id="GO:0071949">
    <property type="term" value="F:FAD binding"/>
    <property type="evidence" value="ECO:0007669"/>
    <property type="project" value="InterPro"/>
</dbReference>
<proteinExistence type="inferred from homology"/>
<feature type="active site" evidence="17">
    <location>
        <position position="154"/>
    </location>
</feature>
<dbReference type="GO" id="GO:0051301">
    <property type="term" value="P:cell division"/>
    <property type="evidence" value="ECO:0007669"/>
    <property type="project" value="UniProtKB-KW"/>
</dbReference>
<dbReference type="GO" id="GO:0008762">
    <property type="term" value="F:UDP-N-acetylmuramate dehydrogenase activity"/>
    <property type="evidence" value="ECO:0007669"/>
    <property type="project" value="UniProtKB-UniRule"/>
</dbReference>
<evidence type="ECO:0000256" key="7">
    <source>
        <dbReference type="ARBA" id="ARBA00022618"/>
    </source>
</evidence>
<dbReference type="InterPro" id="IPR036635">
    <property type="entry name" value="MurB_C_sf"/>
</dbReference>
<evidence type="ECO:0000256" key="4">
    <source>
        <dbReference type="ARBA" id="ARBA00004752"/>
    </source>
</evidence>
<dbReference type="GO" id="GO:0009252">
    <property type="term" value="P:peptidoglycan biosynthetic process"/>
    <property type="evidence" value="ECO:0007669"/>
    <property type="project" value="UniProtKB-UniRule"/>
</dbReference>
<keyword evidence="10 17" id="KW-0521">NADP</keyword>
<dbReference type="Gene3D" id="3.90.78.10">
    <property type="entry name" value="UDP-N-acetylenolpyruvoylglucosamine reductase, C-terminal domain"/>
    <property type="match status" value="1"/>
</dbReference>
<evidence type="ECO:0000256" key="9">
    <source>
        <dbReference type="ARBA" id="ARBA00022827"/>
    </source>
</evidence>
<comment type="subcellular location">
    <subcellularLocation>
        <location evidence="3 17">Cytoplasm</location>
    </subcellularLocation>
</comment>
<dbReference type="InterPro" id="IPR006094">
    <property type="entry name" value="Oxid_FAD_bind_N"/>
</dbReference>
<dbReference type="AlphaFoldDB" id="A0A939QGI4"/>
<keyword evidence="8 17" id="KW-0285">Flavoprotein</keyword>
<evidence type="ECO:0000256" key="14">
    <source>
        <dbReference type="ARBA" id="ARBA00023306"/>
    </source>
</evidence>
<evidence type="ECO:0000256" key="3">
    <source>
        <dbReference type="ARBA" id="ARBA00004496"/>
    </source>
</evidence>
<dbReference type="Gene3D" id="3.30.465.10">
    <property type="match status" value="1"/>
</dbReference>
<evidence type="ECO:0000256" key="13">
    <source>
        <dbReference type="ARBA" id="ARBA00023002"/>
    </source>
</evidence>
<keyword evidence="20" id="KW-1185">Reference proteome</keyword>
<dbReference type="InterPro" id="IPR003170">
    <property type="entry name" value="MurB"/>
</dbReference>
<keyword evidence="11 17" id="KW-0133">Cell shape</keyword>
<comment type="cofactor">
    <cofactor evidence="1 17">
        <name>FAD</name>
        <dbReference type="ChEBI" id="CHEBI:57692"/>
    </cofactor>
</comment>
<dbReference type="InterPro" id="IPR016169">
    <property type="entry name" value="FAD-bd_PCMH_sub2"/>
</dbReference>
<dbReference type="InterPro" id="IPR016166">
    <property type="entry name" value="FAD-bd_PCMH"/>
</dbReference>
<organism evidence="19 20">
    <name type="scientific">Leucobacter tardus</name>
    <dbReference type="NCBI Taxonomy" id="501483"/>
    <lineage>
        <taxon>Bacteria</taxon>
        <taxon>Bacillati</taxon>
        <taxon>Actinomycetota</taxon>
        <taxon>Actinomycetes</taxon>
        <taxon>Micrococcales</taxon>
        <taxon>Microbacteriaceae</taxon>
        <taxon>Leucobacter</taxon>
    </lineage>
</organism>
<evidence type="ECO:0000256" key="1">
    <source>
        <dbReference type="ARBA" id="ARBA00001974"/>
    </source>
</evidence>
<dbReference type="PANTHER" id="PTHR21071">
    <property type="entry name" value="UDP-N-ACETYLENOLPYRUVOYLGLUCOSAMINE REDUCTASE"/>
    <property type="match status" value="1"/>
</dbReference>
<evidence type="ECO:0000256" key="2">
    <source>
        <dbReference type="ARBA" id="ARBA00003921"/>
    </source>
</evidence>
<dbReference type="InterPro" id="IPR036318">
    <property type="entry name" value="FAD-bd_PCMH-like_sf"/>
</dbReference>
<evidence type="ECO:0000256" key="6">
    <source>
        <dbReference type="ARBA" id="ARBA00022490"/>
    </source>
</evidence>
<dbReference type="InterPro" id="IPR016167">
    <property type="entry name" value="FAD-bd_PCMH_sub1"/>
</dbReference>
<dbReference type="Pfam" id="PF01565">
    <property type="entry name" value="FAD_binding_4"/>
    <property type="match status" value="1"/>
</dbReference>
<evidence type="ECO:0000256" key="17">
    <source>
        <dbReference type="HAMAP-Rule" id="MF_00037"/>
    </source>
</evidence>
<reference evidence="19" key="1">
    <citation type="submission" date="2021-03" db="EMBL/GenBank/DDBJ databases">
        <title>Leucobacter chromiisoli sp. nov., isolated from chromium-containing soil of chemical plant.</title>
        <authorList>
            <person name="Xu Z."/>
        </authorList>
    </citation>
    <scope>NUCLEOTIDE SEQUENCE</scope>
    <source>
        <strain evidence="19">K 70/01</strain>
    </source>
</reference>
<dbReference type="PROSITE" id="PS51387">
    <property type="entry name" value="FAD_PCMH"/>
    <property type="match status" value="1"/>
</dbReference>
<dbReference type="RefSeq" id="WP_208240483.1">
    <property type="nucleotide sequence ID" value="NZ_BAAAQU010000002.1"/>
</dbReference>
<dbReference type="Pfam" id="PF02873">
    <property type="entry name" value="MurB_C"/>
    <property type="match status" value="1"/>
</dbReference>
<accession>A0A939QGI4</accession>
<dbReference type="InterPro" id="IPR011601">
    <property type="entry name" value="MurB_C"/>
</dbReference>
<protein>
    <recommendedName>
        <fullName evidence="17">UDP-N-acetylenolpyruvoylglucosamine reductase</fullName>
        <ecNumber evidence="17">1.3.1.98</ecNumber>
    </recommendedName>
    <alternativeName>
        <fullName evidence="17">UDP-N-acetylmuramate dehydrogenase</fullName>
    </alternativeName>
</protein>
<evidence type="ECO:0000256" key="5">
    <source>
        <dbReference type="ARBA" id="ARBA00010485"/>
    </source>
</evidence>
<keyword evidence="15 17" id="KW-0961">Cell wall biogenesis/degradation</keyword>
<name>A0A939QGI4_9MICO</name>
<dbReference type="EMBL" id="JAGFBF010000005">
    <property type="protein sequence ID" value="MBO2990813.1"/>
    <property type="molecule type" value="Genomic_DNA"/>
</dbReference>
<evidence type="ECO:0000313" key="20">
    <source>
        <dbReference type="Proteomes" id="UP000668403"/>
    </source>
</evidence>
<dbReference type="GO" id="GO:0005829">
    <property type="term" value="C:cytosol"/>
    <property type="evidence" value="ECO:0007669"/>
    <property type="project" value="TreeGrafter"/>
</dbReference>
<keyword evidence="12 17" id="KW-0573">Peptidoglycan synthesis</keyword>
<feature type="domain" description="FAD-binding PCMH-type" evidence="18">
    <location>
        <begin position="3"/>
        <end position="176"/>
    </location>
</feature>
<dbReference type="Proteomes" id="UP000668403">
    <property type="component" value="Unassembled WGS sequence"/>
</dbReference>
<dbReference type="GO" id="GO:0008360">
    <property type="term" value="P:regulation of cell shape"/>
    <property type="evidence" value="ECO:0007669"/>
    <property type="project" value="UniProtKB-KW"/>
</dbReference>
<evidence type="ECO:0000256" key="10">
    <source>
        <dbReference type="ARBA" id="ARBA00022857"/>
    </source>
</evidence>
<evidence type="ECO:0000256" key="12">
    <source>
        <dbReference type="ARBA" id="ARBA00022984"/>
    </source>
</evidence>
<dbReference type="GO" id="GO:0071555">
    <property type="term" value="P:cell wall organization"/>
    <property type="evidence" value="ECO:0007669"/>
    <property type="project" value="UniProtKB-KW"/>
</dbReference>
<evidence type="ECO:0000259" key="18">
    <source>
        <dbReference type="PROSITE" id="PS51387"/>
    </source>
</evidence>
<keyword evidence="13 17" id="KW-0560">Oxidoreductase</keyword>
<dbReference type="NCBIfam" id="NF010478">
    <property type="entry name" value="PRK13903.1"/>
    <property type="match status" value="1"/>
</dbReference>
<dbReference type="EC" id="1.3.1.98" evidence="17"/>
<dbReference type="SUPFAM" id="SSF56176">
    <property type="entry name" value="FAD-binding/transporter-associated domain-like"/>
    <property type="match status" value="1"/>
</dbReference>
<comment type="similarity">
    <text evidence="5 17">Belongs to the MurB family.</text>
</comment>
<keyword evidence="14 17" id="KW-0131">Cell cycle</keyword>
<evidence type="ECO:0000313" key="19">
    <source>
        <dbReference type="EMBL" id="MBO2990813.1"/>
    </source>
</evidence>
<dbReference type="HAMAP" id="MF_00037">
    <property type="entry name" value="MurB"/>
    <property type="match status" value="1"/>
</dbReference>
<feature type="active site" description="Proton donor" evidence="17">
    <location>
        <position position="236"/>
    </location>
</feature>